<feature type="region of interest" description="Disordered" evidence="1">
    <location>
        <begin position="848"/>
        <end position="871"/>
    </location>
</feature>
<accession>A0AAD9MF18</accession>
<comment type="caution">
    <text evidence="2">The sequence shown here is derived from an EMBL/GenBank/DDBJ whole genome shotgun (WGS) entry which is preliminary data.</text>
</comment>
<feature type="region of interest" description="Disordered" evidence="1">
    <location>
        <begin position="159"/>
        <end position="179"/>
    </location>
</feature>
<organism evidence="2 3">
    <name type="scientific">Phyllachora maydis</name>
    <dbReference type="NCBI Taxonomy" id="1825666"/>
    <lineage>
        <taxon>Eukaryota</taxon>
        <taxon>Fungi</taxon>
        <taxon>Dikarya</taxon>
        <taxon>Ascomycota</taxon>
        <taxon>Pezizomycotina</taxon>
        <taxon>Sordariomycetes</taxon>
        <taxon>Sordariomycetidae</taxon>
        <taxon>Phyllachorales</taxon>
        <taxon>Phyllachoraceae</taxon>
        <taxon>Phyllachora</taxon>
    </lineage>
</organism>
<protein>
    <submittedName>
        <fullName evidence="2">Uncharacterized protein</fullName>
    </submittedName>
</protein>
<evidence type="ECO:0000256" key="1">
    <source>
        <dbReference type="SAM" id="MobiDB-lite"/>
    </source>
</evidence>
<evidence type="ECO:0000313" key="3">
    <source>
        <dbReference type="Proteomes" id="UP001217918"/>
    </source>
</evidence>
<feature type="compositionally biased region" description="Basic and acidic residues" evidence="1">
    <location>
        <begin position="168"/>
        <end position="179"/>
    </location>
</feature>
<gene>
    <name evidence="2" type="ORF">P8C59_004973</name>
</gene>
<sequence length="871" mass="96594">MILVNIPELYQSDTSATSSNNLWPDLRLPNKHYALGPSWQPEFYRSDPGITSSNRDHRLDYARNQALGISESNRIHSPTDVTISRKHACISKSLLASVLERHSATSEQARRGVGQVPGPLESRRRLGKREMGHGHAVPVAAPVLPWLSAPPPDLSKWTWQAPSRASPRAREHAQERPDRAAWMGRGLPAWLSAHRGAATEDADADAGEARLPVQKALTAAEAQGPLADAVPVPEDQSLAAQVDDFCAALATALARQSETSFRRLRHVLAQHIGLGQVDGAQLVSIMDTLFTAVDGFHYEQSRKLSAHLCSCVIVATSESKVFSFDAVEASFWDAIMVRASAHLGEERLCHDVETMLAKLPRSYLAQVTGGLHSLVDATLSQWILKAMSLDDVPELVKAATAFALEMERCLAAARPGIEEPVNLDRARRCLAQARETYGLAVRAVETTTPKMAADFGHTLLLARMLECVGSEDNKELVRWTQERIEERSAGSAETRQYMLRSWLEVLSRLPFVNQDMLFDQAAASCGEAQEGGLLLTNVDVCSLMLQQWISRKYVQYPERLREYLACRGGSEQDTALAALCCALVHVDEPTFRGNLASLLRFLTKLGRVDELLLAFRVYTAAGMTTLRKTTEALAIVSRDYRVALRLHQIYKTKLVTRGGNPWWPFTMVRYLDAILAHDPVRVWQALGITVFEELRRRRWRRGRWRPPRPHNAERQRALAVLVARAAPAFAHAHAAGRISGRVAFRHLEQCVRWLERQLQLGGGRRRGERLPRGVLAALGQVVTRDLRGGGMGRGARLRWFLRVVQRNCGVEVALRTGQALSRWRDEVGLAKTLAKTLGWQDAWWEEEGGGEAEAGRGDDSPTAGSGNDVEA</sequence>
<evidence type="ECO:0000313" key="2">
    <source>
        <dbReference type="EMBL" id="KAK2070486.1"/>
    </source>
</evidence>
<proteinExistence type="predicted"/>
<dbReference type="EMBL" id="JAQQPM010000004">
    <property type="protein sequence ID" value="KAK2070486.1"/>
    <property type="molecule type" value="Genomic_DNA"/>
</dbReference>
<reference evidence="2" key="1">
    <citation type="journal article" date="2023" name="Mol. Plant Microbe Interact.">
        <title>Elucidating the Obligate Nature and Biological Capacity of an Invasive Fungal Corn Pathogen.</title>
        <authorList>
            <person name="MacCready J.S."/>
            <person name="Roggenkamp E.M."/>
            <person name="Gdanetz K."/>
            <person name="Chilvers M.I."/>
        </authorList>
    </citation>
    <scope>NUCLEOTIDE SEQUENCE</scope>
    <source>
        <strain evidence="2">PM02</strain>
    </source>
</reference>
<dbReference type="AlphaFoldDB" id="A0AAD9MF18"/>
<keyword evidence="3" id="KW-1185">Reference proteome</keyword>
<name>A0AAD9MF18_9PEZI</name>
<dbReference type="Proteomes" id="UP001217918">
    <property type="component" value="Unassembled WGS sequence"/>
</dbReference>